<evidence type="ECO:0000259" key="8">
    <source>
        <dbReference type="PROSITE" id="PS50110"/>
    </source>
</evidence>
<protein>
    <submittedName>
        <fullName evidence="10">DNA-binding response regulator</fullName>
    </submittedName>
</protein>
<keyword evidence="1 6" id="KW-0597">Phosphoprotein</keyword>
<dbReference type="OrthoDB" id="9802426at2"/>
<dbReference type="AlphaFoldDB" id="A0A317CPZ1"/>
<keyword evidence="5" id="KW-0804">Transcription</keyword>
<dbReference type="SMART" id="SM00448">
    <property type="entry name" value="REC"/>
    <property type="match status" value="1"/>
</dbReference>
<dbReference type="InterPro" id="IPR011006">
    <property type="entry name" value="CheY-like_superfamily"/>
</dbReference>
<evidence type="ECO:0000256" key="5">
    <source>
        <dbReference type="ARBA" id="ARBA00023163"/>
    </source>
</evidence>
<evidence type="ECO:0000256" key="3">
    <source>
        <dbReference type="ARBA" id="ARBA00023015"/>
    </source>
</evidence>
<evidence type="ECO:0000259" key="9">
    <source>
        <dbReference type="PROSITE" id="PS51755"/>
    </source>
</evidence>
<evidence type="ECO:0000256" key="1">
    <source>
        <dbReference type="ARBA" id="ARBA00022553"/>
    </source>
</evidence>
<dbReference type="InterPro" id="IPR016032">
    <property type="entry name" value="Sig_transdc_resp-reg_C-effctor"/>
</dbReference>
<gene>
    <name evidence="10" type="ORF">DKW60_00075</name>
</gene>
<dbReference type="GO" id="GO:0005829">
    <property type="term" value="C:cytosol"/>
    <property type="evidence" value="ECO:0007669"/>
    <property type="project" value="TreeGrafter"/>
</dbReference>
<evidence type="ECO:0000313" key="10">
    <source>
        <dbReference type="EMBL" id="PWR00639.1"/>
    </source>
</evidence>
<dbReference type="Pfam" id="PF00072">
    <property type="entry name" value="Response_reg"/>
    <property type="match status" value="1"/>
</dbReference>
<comment type="caution">
    <text evidence="10">The sequence shown here is derived from an EMBL/GenBank/DDBJ whole genome shotgun (WGS) entry which is preliminary data.</text>
</comment>
<dbReference type="SUPFAM" id="SSF52172">
    <property type="entry name" value="CheY-like"/>
    <property type="match status" value="1"/>
</dbReference>
<keyword evidence="11" id="KW-1185">Reference proteome</keyword>
<dbReference type="PROSITE" id="PS51755">
    <property type="entry name" value="OMPR_PHOB"/>
    <property type="match status" value="1"/>
</dbReference>
<organism evidence="10 11">
    <name type="scientific">Leucothrix pacifica</name>
    <dbReference type="NCBI Taxonomy" id="1247513"/>
    <lineage>
        <taxon>Bacteria</taxon>
        <taxon>Pseudomonadati</taxon>
        <taxon>Pseudomonadota</taxon>
        <taxon>Gammaproteobacteria</taxon>
        <taxon>Thiotrichales</taxon>
        <taxon>Thiotrichaceae</taxon>
        <taxon>Leucothrix</taxon>
    </lineage>
</organism>
<dbReference type="Gene3D" id="6.10.250.690">
    <property type="match status" value="1"/>
</dbReference>
<proteinExistence type="predicted"/>
<feature type="domain" description="Response regulatory" evidence="8">
    <location>
        <begin position="7"/>
        <end position="120"/>
    </location>
</feature>
<dbReference type="CDD" id="cd00383">
    <property type="entry name" value="trans_reg_C"/>
    <property type="match status" value="1"/>
</dbReference>
<feature type="DNA-binding region" description="OmpR/PhoB-type" evidence="7">
    <location>
        <begin position="138"/>
        <end position="234"/>
    </location>
</feature>
<dbReference type="SUPFAM" id="SSF46894">
    <property type="entry name" value="C-terminal effector domain of the bipartite response regulators"/>
    <property type="match status" value="1"/>
</dbReference>
<evidence type="ECO:0000256" key="4">
    <source>
        <dbReference type="ARBA" id="ARBA00023125"/>
    </source>
</evidence>
<dbReference type="Gene3D" id="3.40.50.2300">
    <property type="match status" value="1"/>
</dbReference>
<dbReference type="InterPro" id="IPR036388">
    <property type="entry name" value="WH-like_DNA-bd_sf"/>
</dbReference>
<dbReference type="GO" id="GO:0000156">
    <property type="term" value="F:phosphorelay response regulator activity"/>
    <property type="evidence" value="ECO:0007669"/>
    <property type="project" value="TreeGrafter"/>
</dbReference>
<keyword evidence="4 7" id="KW-0238">DNA-binding</keyword>
<reference evidence="10 11" key="1">
    <citation type="submission" date="2018-05" db="EMBL/GenBank/DDBJ databases">
        <title>Leucothrix arctica sp. nov., isolated from Arctic seawater.</title>
        <authorList>
            <person name="Choi A."/>
            <person name="Baek K."/>
        </authorList>
    </citation>
    <scope>NUCLEOTIDE SEQUENCE [LARGE SCALE GENOMIC DNA]</scope>
    <source>
        <strain evidence="10 11">JCM 18388</strain>
    </source>
</reference>
<dbReference type="GO" id="GO:0006355">
    <property type="term" value="P:regulation of DNA-templated transcription"/>
    <property type="evidence" value="ECO:0007669"/>
    <property type="project" value="InterPro"/>
</dbReference>
<feature type="modified residue" description="4-aspartylphosphate" evidence="6">
    <location>
        <position position="56"/>
    </location>
</feature>
<evidence type="ECO:0000256" key="7">
    <source>
        <dbReference type="PROSITE-ProRule" id="PRU01091"/>
    </source>
</evidence>
<dbReference type="PROSITE" id="PS50110">
    <property type="entry name" value="RESPONSE_REGULATORY"/>
    <property type="match status" value="1"/>
</dbReference>
<evidence type="ECO:0000313" key="11">
    <source>
        <dbReference type="Proteomes" id="UP000245539"/>
    </source>
</evidence>
<evidence type="ECO:0000256" key="2">
    <source>
        <dbReference type="ARBA" id="ARBA00023012"/>
    </source>
</evidence>
<sequence>MTNKHHTIYIVDDEVAICELLENEFQLHGYTTRSFQTGKEAQQAIDSLIPDVCIIDLGLPDMNGLTIVRDLMDTCETGVIILSGRNSLPDKVLGLELGADDYVSKPFQPRELVARANSIVRRMGRYSENAQSAQQNTPKQAHFDGWSFDVPTLSLHNTDGRTEKLSAAEAELLLSFLHSPQQILSRDQLMKQQMDAFDRCVDVRMSRIRKKIERDPKDPALIKTVYGVGYMFASSVEWDSH</sequence>
<keyword evidence="3" id="KW-0805">Transcription regulation</keyword>
<dbReference type="GO" id="GO:0000976">
    <property type="term" value="F:transcription cis-regulatory region binding"/>
    <property type="evidence" value="ECO:0007669"/>
    <property type="project" value="TreeGrafter"/>
</dbReference>
<dbReference type="Pfam" id="PF00486">
    <property type="entry name" value="Trans_reg_C"/>
    <property type="match status" value="1"/>
</dbReference>
<name>A0A317CPZ1_9GAMM</name>
<keyword evidence="2" id="KW-0902">Two-component regulatory system</keyword>
<accession>A0A317CPZ1</accession>
<dbReference type="Proteomes" id="UP000245539">
    <property type="component" value="Unassembled WGS sequence"/>
</dbReference>
<dbReference type="EMBL" id="QGKM01000001">
    <property type="protein sequence ID" value="PWR00639.1"/>
    <property type="molecule type" value="Genomic_DNA"/>
</dbReference>
<dbReference type="GO" id="GO:0032993">
    <property type="term" value="C:protein-DNA complex"/>
    <property type="evidence" value="ECO:0007669"/>
    <property type="project" value="TreeGrafter"/>
</dbReference>
<dbReference type="Gene3D" id="1.10.10.10">
    <property type="entry name" value="Winged helix-like DNA-binding domain superfamily/Winged helix DNA-binding domain"/>
    <property type="match status" value="1"/>
</dbReference>
<dbReference type="InterPro" id="IPR001867">
    <property type="entry name" value="OmpR/PhoB-type_DNA-bd"/>
</dbReference>
<evidence type="ECO:0000256" key="6">
    <source>
        <dbReference type="PROSITE-ProRule" id="PRU00169"/>
    </source>
</evidence>
<dbReference type="RefSeq" id="WP_109835620.1">
    <property type="nucleotide sequence ID" value="NZ_QGKM01000001.1"/>
</dbReference>
<dbReference type="InterPro" id="IPR039420">
    <property type="entry name" value="WalR-like"/>
</dbReference>
<feature type="domain" description="OmpR/PhoB-type" evidence="9">
    <location>
        <begin position="138"/>
        <end position="234"/>
    </location>
</feature>
<dbReference type="SMART" id="SM00862">
    <property type="entry name" value="Trans_reg_C"/>
    <property type="match status" value="1"/>
</dbReference>
<dbReference type="PANTHER" id="PTHR48111">
    <property type="entry name" value="REGULATOR OF RPOS"/>
    <property type="match status" value="1"/>
</dbReference>
<dbReference type="PANTHER" id="PTHR48111:SF4">
    <property type="entry name" value="DNA-BINDING DUAL TRANSCRIPTIONAL REGULATOR OMPR"/>
    <property type="match status" value="1"/>
</dbReference>
<dbReference type="InterPro" id="IPR001789">
    <property type="entry name" value="Sig_transdc_resp-reg_receiver"/>
</dbReference>